<dbReference type="RefSeq" id="WP_151069845.1">
    <property type="nucleotide sequence ID" value="NZ_CP032518.1"/>
</dbReference>
<protein>
    <submittedName>
        <fullName evidence="3">Glycosyltransferase</fullName>
    </submittedName>
</protein>
<sequence>MEIALALSWLTLAVWCGLLCLRAGFWRVHKPAAAPAPAQWPDVVAIIPARNESAVIAHAVAGVLGQRYPGRLTLVVVDDHSQDGTADLARAAAATTARPQALSVIGARELPAGWSGKVWAQSEGLSEADRIAPHACHVWLTDADIWHGPGVLAALVARAEHEQRDLVSLMVRLRCESAWERLVVPAFVFFFAKLYPFARVRDPRSRVAAAAGGCMLVRRPALARIGGFAAIRGELIDDCSLAARIKPGGAIRLDLADDSLSLRPYDDWRSLWDMIARSAYTQLRYSPLLLAGAVAGMALTYLAPPVLALAGGWRLWPAWLAWGAMAFAYLPMLREYRQPAWLAPLLPVTALFYLGATIDSARRYWLRRGGQWKGRAQAPARS</sequence>
<dbReference type="PANTHER" id="PTHR43646">
    <property type="entry name" value="GLYCOSYLTRANSFERASE"/>
    <property type="match status" value="1"/>
</dbReference>
<keyword evidence="3" id="KW-0808">Transferase</keyword>
<dbReference type="Proteomes" id="UP000325743">
    <property type="component" value="Chromosome 1"/>
</dbReference>
<accession>A0A5P3VBK6</accession>
<dbReference type="InterPro" id="IPR001173">
    <property type="entry name" value="Glyco_trans_2-like"/>
</dbReference>
<dbReference type="AlphaFoldDB" id="A0A5P3VBK6"/>
<feature type="transmembrane region" description="Helical" evidence="1">
    <location>
        <begin position="315"/>
        <end position="333"/>
    </location>
</feature>
<dbReference type="SUPFAM" id="SSF53448">
    <property type="entry name" value="Nucleotide-diphospho-sugar transferases"/>
    <property type="match status" value="1"/>
</dbReference>
<keyword evidence="1" id="KW-0812">Transmembrane</keyword>
<feature type="transmembrane region" description="Helical" evidence="1">
    <location>
        <begin position="340"/>
        <end position="358"/>
    </location>
</feature>
<organism evidence="3 4">
    <name type="scientific">Cupriavidus oxalaticus</name>
    <dbReference type="NCBI Taxonomy" id="96344"/>
    <lineage>
        <taxon>Bacteria</taxon>
        <taxon>Pseudomonadati</taxon>
        <taxon>Pseudomonadota</taxon>
        <taxon>Betaproteobacteria</taxon>
        <taxon>Burkholderiales</taxon>
        <taxon>Burkholderiaceae</taxon>
        <taxon>Cupriavidus</taxon>
    </lineage>
</organism>
<reference evidence="3 4" key="1">
    <citation type="submission" date="2018-09" db="EMBL/GenBank/DDBJ databases">
        <title>Complete genome sequence of Cupriavidus oxalaticus T2, a bacterium capable of phenol tolerance and degradation.</title>
        <authorList>
            <person name="Yan J."/>
        </authorList>
    </citation>
    <scope>NUCLEOTIDE SEQUENCE [LARGE SCALE GENOMIC DNA]</scope>
    <source>
        <strain evidence="3 4">T2</strain>
    </source>
</reference>
<feature type="domain" description="Glycosyltransferase 2-like" evidence="2">
    <location>
        <begin position="45"/>
        <end position="225"/>
    </location>
</feature>
<proteinExistence type="predicted"/>
<dbReference type="InterPro" id="IPR029044">
    <property type="entry name" value="Nucleotide-diphossugar_trans"/>
</dbReference>
<name>A0A5P3VBK6_9BURK</name>
<keyword evidence="1" id="KW-1133">Transmembrane helix</keyword>
<evidence type="ECO:0000313" key="3">
    <source>
        <dbReference type="EMBL" id="QEZ43727.1"/>
    </source>
</evidence>
<dbReference type="PANTHER" id="PTHR43646:SF3">
    <property type="entry name" value="SLR1566 PROTEIN"/>
    <property type="match status" value="1"/>
</dbReference>
<evidence type="ECO:0000256" key="1">
    <source>
        <dbReference type="SAM" id="Phobius"/>
    </source>
</evidence>
<feature type="transmembrane region" description="Helical" evidence="1">
    <location>
        <begin position="285"/>
        <end position="303"/>
    </location>
</feature>
<gene>
    <name evidence="3" type="ORF">D2917_05415</name>
</gene>
<dbReference type="GO" id="GO:0016740">
    <property type="term" value="F:transferase activity"/>
    <property type="evidence" value="ECO:0007669"/>
    <property type="project" value="UniProtKB-KW"/>
</dbReference>
<dbReference type="InterPro" id="IPR017832">
    <property type="entry name" value="Glyco_trans_2_hopen-assoc_HpnB"/>
</dbReference>
<keyword evidence="1" id="KW-0472">Membrane</keyword>
<dbReference type="EMBL" id="CP032518">
    <property type="protein sequence ID" value="QEZ43727.1"/>
    <property type="molecule type" value="Genomic_DNA"/>
</dbReference>
<evidence type="ECO:0000313" key="4">
    <source>
        <dbReference type="Proteomes" id="UP000325743"/>
    </source>
</evidence>
<dbReference type="Pfam" id="PF00535">
    <property type="entry name" value="Glycos_transf_2"/>
    <property type="match status" value="1"/>
</dbReference>
<dbReference type="Gene3D" id="3.90.550.10">
    <property type="entry name" value="Spore Coat Polysaccharide Biosynthesis Protein SpsA, Chain A"/>
    <property type="match status" value="1"/>
</dbReference>
<dbReference type="NCBIfam" id="TIGR03469">
    <property type="entry name" value="HpnB"/>
    <property type="match status" value="1"/>
</dbReference>
<evidence type="ECO:0000259" key="2">
    <source>
        <dbReference type="Pfam" id="PF00535"/>
    </source>
</evidence>